<keyword evidence="7" id="KW-0472">Membrane</keyword>
<feature type="region of interest" description="Disordered" evidence="6">
    <location>
        <begin position="435"/>
        <end position="463"/>
    </location>
</feature>
<evidence type="ECO:0000256" key="7">
    <source>
        <dbReference type="SAM" id="Phobius"/>
    </source>
</evidence>
<feature type="compositionally biased region" description="Polar residues" evidence="6">
    <location>
        <begin position="1003"/>
        <end position="1012"/>
    </location>
</feature>
<feature type="compositionally biased region" description="Polar residues" evidence="6">
    <location>
        <begin position="830"/>
        <end position="839"/>
    </location>
</feature>
<dbReference type="SMART" id="SM01252">
    <property type="entry name" value="KilA-N"/>
    <property type="match status" value="1"/>
</dbReference>
<feature type="region of interest" description="Disordered" evidence="6">
    <location>
        <begin position="219"/>
        <end position="256"/>
    </location>
</feature>
<feature type="compositionally biased region" description="Low complexity" evidence="6">
    <location>
        <begin position="927"/>
        <end position="941"/>
    </location>
</feature>
<feature type="compositionally biased region" description="Low complexity" evidence="6">
    <location>
        <begin position="221"/>
        <end position="253"/>
    </location>
</feature>
<evidence type="ECO:0000256" key="5">
    <source>
        <dbReference type="PROSITE-ProRule" id="PRU00089"/>
    </source>
</evidence>
<feature type="compositionally biased region" description="Low complexity" evidence="6">
    <location>
        <begin position="869"/>
        <end position="890"/>
    </location>
</feature>
<dbReference type="Gene3D" id="3.40.50.1000">
    <property type="entry name" value="HAD superfamily/HAD-like"/>
    <property type="match status" value="1"/>
</dbReference>
<evidence type="ECO:0008006" key="12">
    <source>
        <dbReference type="Google" id="ProtNLM"/>
    </source>
</evidence>
<dbReference type="InterPro" id="IPR036388">
    <property type="entry name" value="WH-like_DNA-bd_sf"/>
</dbReference>
<keyword evidence="11" id="KW-1185">Reference proteome</keyword>
<evidence type="ECO:0000313" key="10">
    <source>
        <dbReference type="EMBL" id="GAT61380.1"/>
    </source>
</evidence>
<dbReference type="Pfam" id="PF00250">
    <property type="entry name" value="Forkhead"/>
    <property type="match status" value="1"/>
</dbReference>
<dbReference type="InterPro" id="IPR018004">
    <property type="entry name" value="KilA/APSES_HTH"/>
</dbReference>
<evidence type="ECO:0000256" key="4">
    <source>
        <dbReference type="ARBA" id="ARBA00023125"/>
    </source>
</evidence>
<evidence type="ECO:0000313" key="11">
    <source>
        <dbReference type="Proteomes" id="UP000815677"/>
    </source>
</evidence>
<dbReference type="PROSITE" id="PS51299">
    <property type="entry name" value="HTH_APSES"/>
    <property type="match status" value="1"/>
</dbReference>
<dbReference type="InterPro" id="IPR023214">
    <property type="entry name" value="HAD_sf"/>
</dbReference>
<feature type="transmembrane region" description="Helical" evidence="7">
    <location>
        <begin position="1283"/>
        <end position="1306"/>
    </location>
</feature>
<dbReference type="Proteomes" id="UP000815677">
    <property type="component" value="Unassembled WGS sequence"/>
</dbReference>
<keyword evidence="2" id="KW-0479">Metal-binding</keyword>
<feature type="compositionally biased region" description="Low complexity" evidence="6">
    <location>
        <begin position="444"/>
        <end position="457"/>
    </location>
</feature>
<dbReference type="CDD" id="cd00059">
    <property type="entry name" value="FH_FOX"/>
    <property type="match status" value="1"/>
</dbReference>
<evidence type="ECO:0000259" key="9">
    <source>
        <dbReference type="PROSITE" id="PS51299"/>
    </source>
</evidence>
<evidence type="ECO:0000256" key="1">
    <source>
        <dbReference type="ARBA" id="ARBA00004141"/>
    </source>
</evidence>
<keyword evidence="3" id="KW-0460">Magnesium</keyword>
<dbReference type="InterPro" id="IPR036390">
    <property type="entry name" value="WH_DNA-bd_sf"/>
</dbReference>
<keyword evidence="5" id="KW-0539">Nucleus</keyword>
<keyword evidence="4 5" id="KW-0238">DNA-binding</keyword>
<feature type="compositionally biased region" description="Low complexity" evidence="6">
    <location>
        <begin position="980"/>
        <end position="1001"/>
    </location>
</feature>
<dbReference type="SMART" id="SM00339">
    <property type="entry name" value="FH"/>
    <property type="match status" value="1"/>
</dbReference>
<feature type="region of interest" description="Disordered" evidence="6">
    <location>
        <begin position="830"/>
        <end position="890"/>
    </location>
</feature>
<dbReference type="InterPro" id="IPR003163">
    <property type="entry name" value="Tscrpt_reg_HTH_APSES-type"/>
</dbReference>
<feature type="compositionally biased region" description="Low complexity" evidence="6">
    <location>
        <begin position="776"/>
        <end position="785"/>
    </location>
</feature>
<accession>A0ABQ0MDH2</accession>
<evidence type="ECO:0000256" key="2">
    <source>
        <dbReference type="ARBA" id="ARBA00022723"/>
    </source>
</evidence>
<dbReference type="SUPFAM" id="SSF56784">
    <property type="entry name" value="HAD-like"/>
    <property type="match status" value="1"/>
</dbReference>
<feature type="compositionally biased region" description="Basic and acidic residues" evidence="6">
    <location>
        <begin position="126"/>
        <end position="137"/>
    </location>
</feature>
<feature type="region of interest" description="Disordered" evidence="6">
    <location>
        <begin position="286"/>
        <end position="357"/>
    </location>
</feature>
<feature type="transmembrane region" description="Helical" evidence="7">
    <location>
        <begin position="1173"/>
        <end position="1192"/>
    </location>
</feature>
<keyword evidence="7" id="KW-1133">Transmembrane helix</keyword>
<dbReference type="Pfam" id="PF16212">
    <property type="entry name" value="PhoLip_ATPase_C"/>
    <property type="match status" value="1"/>
</dbReference>
<dbReference type="InterPro" id="IPR036887">
    <property type="entry name" value="HTH_APSES_sf"/>
</dbReference>
<dbReference type="Gene3D" id="1.10.10.10">
    <property type="entry name" value="Winged helix-like DNA-binding domain superfamily/Winged helix DNA-binding domain"/>
    <property type="match status" value="1"/>
</dbReference>
<feature type="region of interest" description="Disordered" evidence="6">
    <location>
        <begin position="776"/>
        <end position="802"/>
    </location>
</feature>
<evidence type="ECO:0000256" key="3">
    <source>
        <dbReference type="ARBA" id="ARBA00022842"/>
    </source>
</evidence>
<dbReference type="SUPFAM" id="SSF54616">
    <property type="entry name" value="DNA-binding domain of Mlu1-box binding protein MBP1"/>
    <property type="match status" value="1"/>
</dbReference>
<evidence type="ECO:0000256" key="6">
    <source>
        <dbReference type="SAM" id="MobiDB-lite"/>
    </source>
</evidence>
<feature type="region of interest" description="Disordered" evidence="6">
    <location>
        <begin position="93"/>
        <end position="204"/>
    </location>
</feature>
<feature type="DNA-binding region" description="Fork-head" evidence="5">
    <location>
        <begin position="21"/>
        <end position="112"/>
    </location>
</feature>
<feature type="region of interest" description="Disordered" evidence="6">
    <location>
        <begin position="380"/>
        <end position="411"/>
    </location>
</feature>
<evidence type="ECO:0000259" key="8">
    <source>
        <dbReference type="PROSITE" id="PS50039"/>
    </source>
</evidence>
<feature type="compositionally biased region" description="Low complexity" evidence="6">
    <location>
        <begin position="304"/>
        <end position="315"/>
    </location>
</feature>
<dbReference type="InterPro" id="IPR001766">
    <property type="entry name" value="Fork_head_dom"/>
</dbReference>
<dbReference type="InterPro" id="IPR036412">
    <property type="entry name" value="HAD-like_sf"/>
</dbReference>
<keyword evidence="7" id="KW-0812">Transmembrane</keyword>
<sequence>MPSHIPISLASLPNPNPVGSRPDVPLPVLAQVAIYESPNNRLTLKEIYAAIQDRYEYYREVQTDAWKRSMRHALSLHQVFRHIDRPVQEAGKGGYWTLDYSQGEGTKRERKRRPLPQGDDDDDDGEGGRDTEAEGYRSEYQYPPSYPSGCYSDYGSAHSHYDPPQLQHHGQQYAPHHSETYPGHYSAPPTYHSPYAGPCQSQSRSSANLYVDTVARIKQESSPSPMSSPSSYSSHSSDSTPPVMSPTLGTTPTLRRRRTMPVLAFGWPPYPLPGLATSSYGPLSASAPGPSGYAQTGYGPPPTAAGSSPAPVAPTRVIRASKIQDRTSNRRRRKGARGQDHGRDTRDERSSRPLGLGIQCLKADRRVPLQAFPVPRTIGRQPSLLRTSDTHSTTKTQTNASTKPKSMVLPDPLRLAGSTASEVLHFEQANDLLKSPGSSMARVSSTPATTTPTPASTDDPKIVETSYGRTPVYEMTCHGIAVMKRRSYAWLNANQILKVAGSNTLQTREIMEREVWGGEHEMLKRGGGTFQGTCIPLARAVASCEKYHCEAQLRPLLHFEKQDEWVLENTSEERVEATKSTLSLSTEQLQAQPSDHELFLSSPSSNPPEPAYDDPLDRLLTRADGIHRVHRHRRCLTVSSRPRCTKSANEKRRGRWRRMATCRCSSRRSANGGDGGSRTVLVPLVQDQDDHEDLSSDIAGNRCARTPQPSPVEIELELEQHEDTASPCRGDGGLRDALNNAWAQNADALEDAARKGMEERRVKSKSHRMRSAAASMVSASSSASAFGDQDGTTKSGGRERNRATIITTDEEGSRGRSIPVHLNTDIISNHFTHTASNSKRPPRWRSRAGSRAGMTRCGRGHGAFGPIVQSRSQSPQATSAPSPRVVSPPAQDGFTVLASVAMQDQENQDQAQPEPVQTILISAAGSRTSFPSCSTSPSSSCGPAKPSEYNSTVRSTTRRRTSRRWRVHGTSRMPGAKSNTSSPTRPAPSRRTPWPSASARSGASATPAQATSPRYLPPSQAPAPTAHRRAGPLSNGLRTLTVAYKEVFQVDEYNTWNQRYHDSMVTLDEQALEDVSDEIDDDLRLLSATAIEDHLQDGVPETTADLQRAGIKVWVATGDKLETTIAIGNNTNHIRNTSNIIIIRNGDEVPLARVNTYVSSITGADKGERPDGFVLVISLALLWVTVFKYNYLPWWNNTFWTIAPLITMGIFERFIDAYTLIVLSELYRYGRERRWFGFNLFSVFMLGGVHQFAIIIFICEFATTMTPILCASLINGLDDANFWTAWVFLFLGIILSWGYTAIYSIISPGWISTPIYGSSGYY</sequence>
<dbReference type="SUPFAM" id="SSF46785">
    <property type="entry name" value="Winged helix' DNA-binding domain"/>
    <property type="match status" value="1"/>
</dbReference>
<dbReference type="EMBL" id="DF850021">
    <property type="protein sequence ID" value="GAT61380.1"/>
    <property type="molecule type" value="Genomic_DNA"/>
</dbReference>
<comment type="subcellular location">
    <subcellularLocation>
        <location evidence="1">Membrane</location>
        <topology evidence="1">Multi-pass membrane protein</topology>
    </subcellularLocation>
    <subcellularLocation>
        <location evidence="5">Nucleus</location>
    </subcellularLocation>
</comment>
<dbReference type="PANTHER" id="PTHR24092:SF153">
    <property type="entry name" value="PHOSPHOLIPID-TRANSPORTING ATPASE"/>
    <property type="match status" value="1"/>
</dbReference>
<dbReference type="PROSITE" id="PS50039">
    <property type="entry name" value="FORK_HEAD_3"/>
    <property type="match status" value="1"/>
</dbReference>
<feature type="compositionally biased region" description="Basic and acidic residues" evidence="6">
    <location>
        <begin position="337"/>
        <end position="351"/>
    </location>
</feature>
<dbReference type="PRINTS" id="PR00053">
    <property type="entry name" value="FORKHEAD"/>
</dbReference>
<feature type="region of interest" description="Disordered" evidence="6">
    <location>
        <begin position="927"/>
        <end position="1033"/>
    </location>
</feature>
<gene>
    <name evidence="10" type="ORF">MCHLO_17406</name>
</gene>
<reference evidence="10" key="1">
    <citation type="submission" date="2014-09" db="EMBL/GenBank/DDBJ databases">
        <title>Genome sequence of the luminous mushroom Mycena chlorophos for searching fungal bioluminescence genes.</title>
        <authorList>
            <person name="Tanaka Y."/>
            <person name="Kasuga D."/>
            <person name="Oba Y."/>
            <person name="Hase S."/>
            <person name="Sato K."/>
            <person name="Oba Y."/>
            <person name="Sakakibara Y."/>
        </authorList>
    </citation>
    <scope>NUCLEOTIDE SEQUENCE</scope>
</reference>
<protein>
    <recommendedName>
        <fullName evidence="12">Fork-head domain-containing protein</fullName>
    </recommendedName>
</protein>
<feature type="region of interest" description="Disordered" evidence="6">
    <location>
        <begin position="592"/>
        <end position="613"/>
    </location>
</feature>
<organism evidence="10 11">
    <name type="scientific">Mycena chlorophos</name>
    <name type="common">Agaric fungus</name>
    <name type="synonym">Agaricus chlorophos</name>
    <dbReference type="NCBI Taxonomy" id="658473"/>
    <lineage>
        <taxon>Eukaryota</taxon>
        <taxon>Fungi</taxon>
        <taxon>Dikarya</taxon>
        <taxon>Basidiomycota</taxon>
        <taxon>Agaricomycotina</taxon>
        <taxon>Agaricomycetes</taxon>
        <taxon>Agaricomycetidae</taxon>
        <taxon>Agaricales</taxon>
        <taxon>Marasmiineae</taxon>
        <taxon>Mycenaceae</taxon>
        <taxon>Mycena</taxon>
    </lineage>
</organism>
<dbReference type="Gene3D" id="3.10.260.10">
    <property type="entry name" value="Transcription regulator HTH, APSES-type DNA-binding domain"/>
    <property type="match status" value="1"/>
</dbReference>
<feature type="transmembrane region" description="Helical" evidence="7">
    <location>
        <begin position="1235"/>
        <end position="1263"/>
    </location>
</feature>
<dbReference type="PANTHER" id="PTHR24092">
    <property type="entry name" value="PROBABLE PHOSPHOLIPID-TRANSPORTING ATPASE"/>
    <property type="match status" value="1"/>
</dbReference>
<feature type="domain" description="HTH APSES-type" evidence="9">
    <location>
        <begin position="462"/>
        <end position="568"/>
    </location>
</feature>
<feature type="compositionally biased region" description="Basic residues" evidence="6">
    <location>
        <begin position="956"/>
        <end position="969"/>
    </location>
</feature>
<proteinExistence type="predicted"/>
<dbReference type="InterPro" id="IPR032630">
    <property type="entry name" value="P_typ_ATPase_c"/>
</dbReference>
<name>A0ABQ0MDH2_MYCCL</name>
<feature type="domain" description="Fork-head" evidence="8">
    <location>
        <begin position="21"/>
        <end position="112"/>
    </location>
</feature>